<dbReference type="GO" id="GO:0046983">
    <property type="term" value="F:protein dimerization activity"/>
    <property type="evidence" value="ECO:0007669"/>
    <property type="project" value="InterPro"/>
</dbReference>
<dbReference type="InterPro" id="IPR008906">
    <property type="entry name" value="HATC_C_dom"/>
</dbReference>
<evidence type="ECO:0008006" key="7">
    <source>
        <dbReference type="Google" id="ProtNLM"/>
    </source>
</evidence>
<sequence length="603" mass="69822">MQPSYRSPRPPNCGNRIPTRYPSSLGRQPHQESIRPSLSTSPATPVIFFFTVLSDSSSSPSSQNDNLQEASVLSSRRKRKFTSPIWDHYNIHPSELYPDRITRTICISQLSNNSSLNRKIDPFIYKERIALATIQHAYPFTNTLKNYCMKIHRREKKNLLDNMSVLPGKICLTTDMWTVFVGVGYLSLTAHYIDSEWNLHSKILNFCHLEPPHDALEIQRKIFTITLDNARCNNNMQVLLLNSLSLHSFIPCDGEYFYVRYGAHVLNLIVQDGLKVIDNGVRKLRMVIGHIVCSERRILRFKENAIALAVDCSRKLSLDCSTRWNSTYKMLVSAFPYKTVFPTMRRPEMQRFDPHFPEPPTNEEWYANFNDEYIKDMAKRMRVKFDKYWKNYSLILSFAAILDPRYKLPFIKYCFHELEPETAELKTKFVKDIFYEMFEEYVKKSPRNPMHTNGFADFDGGVAIGGRSSLDLCLDDARLEHTLDIDVLIWWKENEPKFPIVAQMARDILAIPITTVASESAFSMGSRILTKWRASLHPTTADALLTTRAWLSGFEVREGEEERQDVDGLEIQLSNMTINNEDTEDEGDEEVDEEHELNYDSNI</sequence>
<feature type="region of interest" description="Disordered" evidence="2">
    <location>
        <begin position="1"/>
        <end position="39"/>
    </location>
</feature>
<name>A0AAW1LGP9_SAPOF</name>
<comment type="caution">
    <text evidence="5">The sequence shown here is derived from an EMBL/GenBank/DDBJ whole genome shotgun (WGS) entry which is preliminary data.</text>
</comment>
<gene>
    <name evidence="5" type="ORF">RND81_04G113700</name>
</gene>
<feature type="domain" description="hAT-like transposase RNase-H fold" evidence="4">
    <location>
        <begin position="365"/>
        <end position="441"/>
    </location>
</feature>
<dbReference type="InterPro" id="IPR025525">
    <property type="entry name" value="hAT-like_transposase_RNase-H"/>
</dbReference>
<dbReference type="Pfam" id="PF14372">
    <property type="entry name" value="hAT-like_RNase-H"/>
    <property type="match status" value="1"/>
</dbReference>
<proteinExistence type="predicted"/>
<dbReference type="EMBL" id="JBDFQZ010000004">
    <property type="protein sequence ID" value="KAK9734079.1"/>
    <property type="molecule type" value="Genomic_DNA"/>
</dbReference>
<dbReference type="Proteomes" id="UP001443914">
    <property type="component" value="Unassembled WGS sequence"/>
</dbReference>
<dbReference type="GO" id="GO:0003677">
    <property type="term" value="F:DNA binding"/>
    <property type="evidence" value="ECO:0007669"/>
    <property type="project" value="UniProtKB-KW"/>
</dbReference>
<dbReference type="AlphaFoldDB" id="A0AAW1LGP9"/>
<keyword evidence="6" id="KW-1185">Reference proteome</keyword>
<evidence type="ECO:0000259" key="3">
    <source>
        <dbReference type="Pfam" id="PF05699"/>
    </source>
</evidence>
<evidence type="ECO:0000313" key="5">
    <source>
        <dbReference type="EMBL" id="KAK9734079.1"/>
    </source>
</evidence>
<keyword evidence="1" id="KW-0238">DNA-binding</keyword>
<dbReference type="InterPro" id="IPR012337">
    <property type="entry name" value="RNaseH-like_sf"/>
</dbReference>
<feature type="region of interest" description="Disordered" evidence="2">
    <location>
        <begin position="576"/>
        <end position="603"/>
    </location>
</feature>
<protein>
    <recommendedName>
        <fullName evidence="7">Transposase</fullName>
    </recommendedName>
</protein>
<organism evidence="5 6">
    <name type="scientific">Saponaria officinalis</name>
    <name type="common">Common soapwort</name>
    <name type="synonym">Lychnis saponaria</name>
    <dbReference type="NCBI Taxonomy" id="3572"/>
    <lineage>
        <taxon>Eukaryota</taxon>
        <taxon>Viridiplantae</taxon>
        <taxon>Streptophyta</taxon>
        <taxon>Embryophyta</taxon>
        <taxon>Tracheophyta</taxon>
        <taxon>Spermatophyta</taxon>
        <taxon>Magnoliopsida</taxon>
        <taxon>eudicotyledons</taxon>
        <taxon>Gunneridae</taxon>
        <taxon>Pentapetalae</taxon>
        <taxon>Caryophyllales</taxon>
        <taxon>Caryophyllaceae</taxon>
        <taxon>Caryophylleae</taxon>
        <taxon>Saponaria</taxon>
    </lineage>
</organism>
<feature type="compositionally biased region" description="Acidic residues" evidence="2">
    <location>
        <begin position="581"/>
        <end position="595"/>
    </location>
</feature>
<dbReference type="InterPro" id="IPR052035">
    <property type="entry name" value="ZnF_BED_domain_contain"/>
</dbReference>
<feature type="domain" description="HAT C-terminal dimerisation" evidence="3">
    <location>
        <begin position="474"/>
        <end position="551"/>
    </location>
</feature>
<evidence type="ECO:0000313" key="6">
    <source>
        <dbReference type="Proteomes" id="UP001443914"/>
    </source>
</evidence>
<accession>A0AAW1LGP9</accession>
<dbReference type="Pfam" id="PF05699">
    <property type="entry name" value="Dimer_Tnp_hAT"/>
    <property type="match status" value="1"/>
</dbReference>
<dbReference type="PANTHER" id="PTHR46481">
    <property type="entry name" value="ZINC FINGER BED DOMAIN-CONTAINING PROTEIN 4"/>
    <property type="match status" value="1"/>
</dbReference>
<reference evidence="5" key="1">
    <citation type="submission" date="2024-03" db="EMBL/GenBank/DDBJ databases">
        <title>WGS assembly of Saponaria officinalis var. Norfolk2.</title>
        <authorList>
            <person name="Jenkins J."/>
            <person name="Shu S."/>
            <person name="Grimwood J."/>
            <person name="Barry K."/>
            <person name="Goodstein D."/>
            <person name="Schmutz J."/>
            <person name="Leebens-Mack J."/>
            <person name="Osbourn A."/>
        </authorList>
    </citation>
    <scope>NUCLEOTIDE SEQUENCE [LARGE SCALE GENOMIC DNA]</scope>
    <source>
        <strain evidence="5">JIC</strain>
    </source>
</reference>
<dbReference type="SUPFAM" id="SSF53098">
    <property type="entry name" value="Ribonuclease H-like"/>
    <property type="match status" value="1"/>
</dbReference>
<evidence type="ECO:0000259" key="4">
    <source>
        <dbReference type="Pfam" id="PF14372"/>
    </source>
</evidence>
<evidence type="ECO:0000256" key="2">
    <source>
        <dbReference type="SAM" id="MobiDB-lite"/>
    </source>
</evidence>
<dbReference type="PANTHER" id="PTHR46481:SF6">
    <property type="entry name" value="ZINC FINGER BED DOMAIN-CONTAINING PROTEIN RICESLEEPER 2-LIKE"/>
    <property type="match status" value="1"/>
</dbReference>
<evidence type="ECO:0000256" key="1">
    <source>
        <dbReference type="ARBA" id="ARBA00023125"/>
    </source>
</evidence>